<dbReference type="STRING" id="1504633.A0A2T7EK38"/>
<dbReference type="OrthoDB" id="10261556at2759"/>
<sequence>MDGAIPVSTRLRCSTPSHDAYAVCVYDRRFAALATARPADARRWVATTRWLHGGLHLQGRLLVGLGVQWTPTHLPLHGAPPAPATLQLCVDNRFLLFHLAHADADAVPEALRRFLADPRVTFVSSGFANDRCMLSGHTTASTWGAPASCAVAGMGNASLEDIFDRFLGYPGIHKPREVAMSAWHAPRLSPDQVQYACVDAYLAFRQPHPLPAAEPPRHPAVLPRTPPPAQHQQRAPVHVRAAAPLAQHQQRAPVLVRQPPPAQHRAPAPVRPAPPVQQRAPAHRAPVVFEWSPRSFSGGSMPAVVGVDAAIRSNKAAGLTDSDMDSEADYDDDVGGTATHGLPIRAYASDSDDITDSSYGFQRVRFGAFTDDEEDEGDGYMSYSRMGSLGAADIDSNGDDEEDEEGCNEDDQEDEEGYEEYTGTGIFTHDNKMDGFGEFVGNWVAPANVDDGGGYQAYEYPSHSEVMLDNGEDALAQDDWYGQEVDYGCDQDDEDEYDEFNLL</sequence>
<protein>
    <recommendedName>
        <fullName evidence="6">3'-5' exonuclease domain-containing protein</fullName>
    </recommendedName>
</protein>
<dbReference type="GO" id="GO:0008408">
    <property type="term" value="F:3'-5' exonuclease activity"/>
    <property type="evidence" value="ECO:0007669"/>
    <property type="project" value="TreeGrafter"/>
</dbReference>
<evidence type="ECO:0000256" key="1">
    <source>
        <dbReference type="ARBA" id="ARBA00022722"/>
    </source>
</evidence>
<dbReference type="Proteomes" id="UP000244336">
    <property type="component" value="Chromosome 2"/>
</dbReference>
<evidence type="ECO:0000313" key="4">
    <source>
        <dbReference type="EMBL" id="PUZ68207.1"/>
    </source>
</evidence>
<evidence type="ECO:0000256" key="3">
    <source>
        <dbReference type="SAM" id="MobiDB-lite"/>
    </source>
</evidence>
<name>A0A2T7EK38_9POAL</name>
<dbReference type="InterPro" id="IPR036397">
    <property type="entry name" value="RNaseH_sf"/>
</dbReference>
<gene>
    <name evidence="4" type="ORF">GQ55_2G006800</name>
</gene>
<organism evidence="4 5">
    <name type="scientific">Panicum hallii var. hallii</name>
    <dbReference type="NCBI Taxonomy" id="1504633"/>
    <lineage>
        <taxon>Eukaryota</taxon>
        <taxon>Viridiplantae</taxon>
        <taxon>Streptophyta</taxon>
        <taxon>Embryophyta</taxon>
        <taxon>Tracheophyta</taxon>
        <taxon>Spermatophyta</taxon>
        <taxon>Magnoliopsida</taxon>
        <taxon>Liliopsida</taxon>
        <taxon>Poales</taxon>
        <taxon>Poaceae</taxon>
        <taxon>PACMAD clade</taxon>
        <taxon>Panicoideae</taxon>
        <taxon>Panicodae</taxon>
        <taxon>Paniceae</taxon>
        <taxon>Panicinae</taxon>
        <taxon>Panicum</taxon>
        <taxon>Panicum sect. Panicum</taxon>
    </lineage>
</organism>
<dbReference type="GO" id="GO:0005634">
    <property type="term" value="C:nucleus"/>
    <property type="evidence" value="ECO:0007669"/>
    <property type="project" value="TreeGrafter"/>
</dbReference>
<feature type="compositionally biased region" description="Acidic residues" evidence="3">
    <location>
        <begin position="396"/>
        <end position="417"/>
    </location>
</feature>
<dbReference type="EMBL" id="CM009750">
    <property type="protein sequence ID" value="PUZ68207.1"/>
    <property type="molecule type" value="Genomic_DNA"/>
</dbReference>
<dbReference type="InterPro" id="IPR051132">
    <property type="entry name" value="3-5_Exonuclease_domain"/>
</dbReference>
<evidence type="ECO:0000313" key="5">
    <source>
        <dbReference type="Proteomes" id="UP000244336"/>
    </source>
</evidence>
<dbReference type="Gene3D" id="3.30.420.10">
    <property type="entry name" value="Ribonuclease H-like superfamily/Ribonuclease H"/>
    <property type="match status" value="1"/>
</dbReference>
<dbReference type="SUPFAM" id="SSF53098">
    <property type="entry name" value="Ribonuclease H-like"/>
    <property type="match status" value="1"/>
</dbReference>
<dbReference type="AlphaFoldDB" id="A0A2T7EK38"/>
<evidence type="ECO:0008006" key="6">
    <source>
        <dbReference type="Google" id="ProtNLM"/>
    </source>
</evidence>
<dbReference type="PANTHER" id="PTHR13620">
    <property type="entry name" value="3-5 EXONUCLEASE"/>
    <property type="match status" value="1"/>
</dbReference>
<dbReference type="GO" id="GO:0005737">
    <property type="term" value="C:cytoplasm"/>
    <property type="evidence" value="ECO:0007669"/>
    <property type="project" value="TreeGrafter"/>
</dbReference>
<keyword evidence="1" id="KW-0540">Nuclease</keyword>
<keyword evidence="2" id="KW-0378">Hydrolase</keyword>
<dbReference type="PANTHER" id="PTHR13620:SF57">
    <property type="entry name" value="OS07G0112400 PROTEIN"/>
    <property type="match status" value="1"/>
</dbReference>
<keyword evidence="5" id="KW-1185">Reference proteome</keyword>
<evidence type="ECO:0000256" key="2">
    <source>
        <dbReference type="ARBA" id="ARBA00022801"/>
    </source>
</evidence>
<dbReference type="Gramene" id="PUZ68207">
    <property type="protein sequence ID" value="PUZ68207"/>
    <property type="gene ID" value="GQ55_2G006800"/>
</dbReference>
<dbReference type="CDD" id="cd06141">
    <property type="entry name" value="WRN_exo"/>
    <property type="match status" value="1"/>
</dbReference>
<dbReference type="GO" id="GO:0003676">
    <property type="term" value="F:nucleic acid binding"/>
    <property type="evidence" value="ECO:0007669"/>
    <property type="project" value="InterPro"/>
</dbReference>
<proteinExistence type="predicted"/>
<feature type="region of interest" description="Disordered" evidence="3">
    <location>
        <begin position="259"/>
        <end position="281"/>
    </location>
</feature>
<feature type="region of interest" description="Disordered" evidence="3">
    <location>
        <begin position="209"/>
        <end position="239"/>
    </location>
</feature>
<feature type="region of interest" description="Disordered" evidence="3">
    <location>
        <begin position="370"/>
        <end position="417"/>
    </location>
</feature>
<accession>A0A2T7EK38</accession>
<dbReference type="InterPro" id="IPR012337">
    <property type="entry name" value="RNaseH-like_sf"/>
</dbReference>
<reference evidence="4 5" key="1">
    <citation type="submission" date="2018-04" db="EMBL/GenBank/DDBJ databases">
        <title>WGS assembly of Panicum hallii var. hallii HAL2.</title>
        <authorList>
            <person name="Lovell J."/>
            <person name="Jenkins J."/>
            <person name="Lowry D."/>
            <person name="Mamidi S."/>
            <person name="Sreedasyam A."/>
            <person name="Weng X."/>
            <person name="Barry K."/>
            <person name="Bonette J."/>
            <person name="Campitelli B."/>
            <person name="Daum C."/>
            <person name="Gordon S."/>
            <person name="Gould B."/>
            <person name="Lipzen A."/>
            <person name="MacQueen A."/>
            <person name="Palacio-Mejia J."/>
            <person name="Plott C."/>
            <person name="Shakirov E."/>
            <person name="Shu S."/>
            <person name="Yoshinaga Y."/>
            <person name="Zane M."/>
            <person name="Rokhsar D."/>
            <person name="Grimwood J."/>
            <person name="Schmutz J."/>
            <person name="Juenger T."/>
        </authorList>
    </citation>
    <scope>NUCLEOTIDE SEQUENCE [LARGE SCALE GENOMIC DNA]</scope>
    <source>
        <strain evidence="5">cv. HAL2</strain>
    </source>
</reference>